<name>A0A1G9ZSJ1_9EURY</name>
<dbReference type="Gene3D" id="3.10.20.30">
    <property type="match status" value="1"/>
</dbReference>
<sequence length="98" mass="10212">MQWKLFADIAERAGTDAVAVRLDGDDPTVGDALDALLETYPALRERVLVDGEPESRDGIAPDVNVLLDGADVFTTADGLATEVSEGAELALFPPVSGG</sequence>
<dbReference type="STRING" id="996166.SAMN05192554_12225"/>
<evidence type="ECO:0000313" key="1">
    <source>
        <dbReference type="EMBL" id="SDN24144.1"/>
    </source>
</evidence>
<dbReference type="NCBIfam" id="NF041918">
    <property type="entry name" value="SAMP1"/>
    <property type="match status" value="1"/>
</dbReference>
<dbReference type="AlphaFoldDB" id="A0A1G9ZSJ1"/>
<dbReference type="InterPro" id="IPR012675">
    <property type="entry name" value="Beta-grasp_dom_sf"/>
</dbReference>
<dbReference type="Proteomes" id="UP000199370">
    <property type="component" value="Unassembled WGS sequence"/>
</dbReference>
<organism evidence="1 2">
    <name type="scientific">Haloarchaeobius iranensis</name>
    <dbReference type="NCBI Taxonomy" id="996166"/>
    <lineage>
        <taxon>Archaea</taxon>
        <taxon>Methanobacteriati</taxon>
        <taxon>Methanobacteriota</taxon>
        <taxon>Stenosarchaea group</taxon>
        <taxon>Halobacteria</taxon>
        <taxon>Halobacteriales</taxon>
        <taxon>Halorubellaceae</taxon>
        <taxon>Haloarchaeobius</taxon>
    </lineage>
</organism>
<accession>A0A1G9ZSJ1</accession>
<dbReference type="RefSeq" id="WP_089735499.1">
    <property type="nucleotide sequence ID" value="NZ_FNIA01000022.1"/>
</dbReference>
<evidence type="ECO:0000313" key="2">
    <source>
        <dbReference type="Proteomes" id="UP000199370"/>
    </source>
</evidence>
<dbReference type="SUPFAM" id="SSF54285">
    <property type="entry name" value="MoaD/ThiS"/>
    <property type="match status" value="1"/>
</dbReference>
<keyword evidence="2" id="KW-1185">Reference proteome</keyword>
<dbReference type="InterPro" id="IPR054834">
    <property type="entry name" value="SAMP1_3"/>
</dbReference>
<dbReference type="EMBL" id="FNIA01000022">
    <property type="protein sequence ID" value="SDN24144.1"/>
    <property type="molecule type" value="Genomic_DNA"/>
</dbReference>
<gene>
    <name evidence="1" type="ORF">SAMN05192554_12225</name>
</gene>
<protein>
    <submittedName>
        <fullName evidence="1">Ubiquitin-like small archaeal modifier protein (SAMP)</fullName>
    </submittedName>
</protein>
<dbReference type="InterPro" id="IPR016155">
    <property type="entry name" value="Mopterin_synth/thiamin_S_b"/>
</dbReference>
<reference evidence="1 2" key="1">
    <citation type="submission" date="2016-10" db="EMBL/GenBank/DDBJ databases">
        <authorList>
            <person name="de Groot N.N."/>
        </authorList>
    </citation>
    <scope>NUCLEOTIDE SEQUENCE [LARGE SCALE GENOMIC DNA]</scope>
    <source>
        <strain evidence="2">EB21,IBRC-M 10013,KCTC 4048</strain>
    </source>
</reference>
<dbReference type="InterPro" id="IPR003749">
    <property type="entry name" value="ThiS/MoaD-like"/>
</dbReference>
<dbReference type="Pfam" id="PF02597">
    <property type="entry name" value="ThiS"/>
    <property type="match status" value="1"/>
</dbReference>
<proteinExistence type="predicted"/>
<dbReference type="OrthoDB" id="98357at2157"/>